<gene>
    <name evidence="2" type="ordered locus">Bcep1808_1995</name>
</gene>
<protein>
    <submittedName>
        <fullName evidence="2">Uncharacterized protein</fullName>
    </submittedName>
</protein>
<feature type="region of interest" description="Disordered" evidence="1">
    <location>
        <begin position="1"/>
        <end position="46"/>
    </location>
</feature>
<evidence type="ECO:0000313" key="2">
    <source>
        <dbReference type="EMBL" id="ABO54998.1"/>
    </source>
</evidence>
<dbReference type="HOGENOM" id="CLU_815547_0_0_4"/>
<accession>A4JFE5</accession>
<sequence>MTATGGGNHAGPGWPKPRLSGREDSNGALAAGDSSDPNSQNLPGPLIGRLERIGGFAPQRIIWERGRAPRRGLFRALAMDIFDTFPPLFPSNVASDPGVHPFDTERAERREKARKRGGRVALDRLDPATGLCLRSPEGVPHEALLHRDGLFYVGHPAAIDVFVAPTCPYETAGEAWDALVEAMAIHQPGRVVGEPIGLYALEVATPPGLVQRGDRLEVRDLGRGFEIFIVTAITASGGETCDVAQSRFHGINGRTPLRFDDEAAARALAVDYAGRVGKAADMAATQMGRDLPPTSPLRAAIAASAASSPSSAGVGAVESSTAASALRLAGAAGETLAKAA</sequence>
<evidence type="ECO:0000256" key="1">
    <source>
        <dbReference type="SAM" id="MobiDB-lite"/>
    </source>
</evidence>
<feature type="compositionally biased region" description="Basic and acidic residues" evidence="1">
    <location>
        <begin position="102"/>
        <end position="111"/>
    </location>
</feature>
<evidence type="ECO:0000313" key="3">
    <source>
        <dbReference type="Proteomes" id="UP000002287"/>
    </source>
</evidence>
<name>A4JFE5_BURVG</name>
<dbReference type="EMBL" id="CP000614">
    <property type="protein sequence ID" value="ABO54998.1"/>
    <property type="molecule type" value="Genomic_DNA"/>
</dbReference>
<proteinExistence type="predicted"/>
<dbReference type="AlphaFoldDB" id="A4JFE5"/>
<dbReference type="Proteomes" id="UP000002287">
    <property type="component" value="Chromosome 1"/>
</dbReference>
<organism evidence="2 3">
    <name type="scientific">Burkholderia vietnamiensis (strain G4 / LMG 22486)</name>
    <name type="common">Burkholderia cepacia (strain R1808)</name>
    <dbReference type="NCBI Taxonomy" id="269482"/>
    <lineage>
        <taxon>Bacteria</taxon>
        <taxon>Pseudomonadati</taxon>
        <taxon>Pseudomonadota</taxon>
        <taxon>Betaproteobacteria</taxon>
        <taxon>Burkholderiales</taxon>
        <taxon>Burkholderiaceae</taxon>
        <taxon>Burkholderia</taxon>
        <taxon>Burkholderia cepacia complex</taxon>
    </lineage>
</organism>
<dbReference type="KEGG" id="bvi:Bcep1808_1995"/>
<reference evidence="3" key="1">
    <citation type="submission" date="2007-03" db="EMBL/GenBank/DDBJ databases">
        <title>Complete sequence of chromosome 1 of Burkholderia vietnamiensis G4.</title>
        <authorList>
            <consortium name="US DOE Joint Genome Institute"/>
            <person name="Copeland A."/>
            <person name="Lucas S."/>
            <person name="Lapidus A."/>
            <person name="Barry K."/>
            <person name="Detter J.C."/>
            <person name="Glavina del Rio T."/>
            <person name="Hammon N."/>
            <person name="Israni S."/>
            <person name="Dalin E."/>
            <person name="Tice H."/>
            <person name="Pitluck S."/>
            <person name="Chain P."/>
            <person name="Malfatti S."/>
            <person name="Shin M."/>
            <person name="Vergez L."/>
            <person name="Schmutz J."/>
            <person name="Larimer F."/>
            <person name="Land M."/>
            <person name="Hauser L."/>
            <person name="Kyrpides N."/>
            <person name="Tiedje J."/>
            <person name="Richardson P."/>
        </authorList>
    </citation>
    <scope>NUCLEOTIDE SEQUENCE [LARGE SCALE GENOMIC DNA]</scope>
    <source>
        <strain evidence="3">G4 / LMG 22486</strain>
    </source>
</reference>
<feature type="compositionally biased region" description="Gly residues" evidence="1">
    <location>
        <begin position="1"/>
        <end position="10"/>
    </location>
</feature>
<feature type="region of interest" description="Disordered" evidence="1">
    <location>
        <begin position="96"/>
        <end position="117"/>
    </location>
</feature>